<dbReference type="SUPFAM" id="SSF46689">
    <property type="entry name" value="Homeodomain-like"/>
    <property type="match status" value="1"/>
</dbReference>
<name>A0A1Z4ETI0_9MYCO</name>
<feature type="DNA-binding region" description="H-T-H motif" evidence="2">
    <location>
        <begin position="43"/>
        <end position="62"/>
    </location>
</feature>
<dbReference type="InterPro" id="IPR009057">
    <property type="entry name" value="Homeodomain-like_sf"/>
</dbReference>
<gene>
    <name evidence="4" type="ORF">MSTE_00924</name>
</gene>
<organism evidence="4 5">
    <name type="scientific">[Mycobacterium] stephanolepidis</name>
    <dbReference type="NCBI Taxonomy" id="1520670"/>
    <lineage>
        <taxon>Bacteria</taxon>
        <taxon>Bacillati</taxon>
        <taxon>Actinomycetota</taxon>
        <taxon>Actinomycetes</taxon>
        <taxon>Mycobacteriales</taxon>
        <taxon>Mycobacteriaceae</taxon>
        <taxon>Mycobacteroides</taxon>
    </lineage>
</organism>
<dbReference type="GO" id="GO:0003700">
    <property type="term" value="F:DNA-binding transcription factor activity"/>
    <property type="evidence" value="ECO:0007669"/>
    <property type="project" value="TreeGrafter"/>
</dbReference>
<dbReference type="EMBL" id="AP018165">
    <property type="protein sequence ID" value="BAX96259.1"/>
    <property type="molecule type" value="Genomic_DNA"/>
</dbReference>
<reference evidence="4 5" key="2">
    <citation type="journal article" date="2017" name="Int. J. Syst. Evol. Microbiol.">
        <title>Mycobacterium stephanolepidis sp. nov., a rapidly growing species related to Mycobacterium chelonae, isolated from marine teleost fish, Stephanolepis cirrhifer.</title>
        <authorList>
            <person name="Fukano H."/>
            <person name="Wada S."/>
            <person name="Kurata O."/>
            <person name="Katayama K."/>
            <person name="Fujiwara N."/>
            <person name="Hoshino Y."/>
        </authorList>
    </citation>
    <scope>NUCLEOTIDE SEQUENCE [LARGE SCALE GENOMIC DNA]</scope>
    <source>
        <strain evidence="4 5">NJB0901</strain>
    </source>
</reference>
<dbReference type="GO" id="GO:0000976">
    <property type="term" value="F:transcription cis-regulatory region binding"/>
    <property type="evidence" value="ECO:0007669"/>
    <property type="project" value="TreeGrafter"/>
</dbReference>
<keyword evidence="1 2" id="KW-0238">DNA-binding</keyword>
<evidence type="ECO:0000313" key="4">
    <source>
        <dbReference type="EMBL" id="BAX96259.1"/>
    </source>
</evidence>
<dbReference type="PANTHER" id="PTHR30055">
    <property type="entry name" value="HTH-TYPE TRANSCRIPTIONAL REGULATOR RUTR"/>
    <property type="match status" value="1"/>
</dbReference>
<dbReference type="KEGG" id="mste:MSTE_00924"/>
<dbReference type="PRINTS" id="PR00455">
    <property type="entry name" value="HTHTETR"/>
</dbReference>
<accession>A0A1Z4ETI0</accession>
<proteinExistence type="predicted"/>
<evidence type="ECO:0000256" key="1">
    <source>
        <dbReference type="ARBA" id="ARBA00023125"/>
    </source>
</evidence>
<dbReference type="PANTHER" id="PTHR30055:SF235">
    <property type="entry name" value="TRANSCRIPTIONAL REGULATORY PROTEIN"/>
    <property type="match status" value="1"/>
</dbReference>
<dbReference type="Pfam" id="PF00440">
    <property type="entry name" value="TetR_N"/>
    <property type="match status" value="1"/>
</dbReference>
<dbReference type="InterPro" id="IPR050109">
    <property type="entry name" value="HTH-type_TetR-like_transc_reg"/>
</dbReference>
<protein>
    <submittedName>
        <fullName evidence="4">Putative transcriptional regulator</fullName>
    </submittedName>
</protein>
<dbReference type="Gene3D" id="1.10.357.10">
    <property type="entry name" value="Tetracycline Repressor, domain 2"/>
    <property type="match status" value="1"/>
</dbReference>
<evidence type="ECO:0000259" key="3">
    <source>
        <dbReference type="PROSITE" id="PS50977"/>
    </source>
</evidence>
<keyword evidence="5" id="KW-1185">Reference proteome</keyword>
<dbReference type="AlphaFoldDB" id="A0A1Z4ETI0"/>
<evidence type="ECO:0000256" key="2">
    <source>
        <dbReference type="PROSITE-ProRule" id="PRU00335"/>
    </source>
</evidence>
<dbReference type="InterPro" id="IPR001647">
    <property type="entry name" value="HTH_TetR"/>
</dbReference>
<dbReference type="Proteomes" id="UP000217954">
    <property type="component" value="Chromosome"/>
</dbReference>
<reference evidence="5" key="1">
    <citation type="journal article" date="2017" name="Genome Announc.">
        <title>Complete Genome Sequence of Mycobacterium stephanolepidis.</title>
        <authorList>
            <person name="Fukano H."/>
            <person name="Yoshida M."/>
            <person name="Katayama Y."/>
            <person name="Omatsu T."/>
            <person name="Mizutani T."/>
            <person name="Kurata O."/>
            <person name="Wada S."/>
            <person name="Hoshino Y."/>
        </authorList>
    </citation>
    <scope>NUCLEOTIDE SEQUENCE [LARGE SCALE GENOMIC DNA]</scope>
    <source>
        <strain evidence="5">NJB0901</strain>
    </source>
</reference>
<evidence type="ECO:0000313" key="5">
    <source>
        <dbReference type="Proteomes" id="UP000217954"/>
    </source>
</evidence>
<feature type="domain" description="HTH tetR-type" evidence="3">
    <location>
        <begin position="20"/>
        <end position="80"/>
    </location>
</feature>
<sequence>MGGVVVSKREPDHDKPLGRAEIVQAILASAAELFAAKGPSSTSLRDVATHAAVNHSLIHRYFGTKQQLLAATLQHLADRGVELAASGDVDAERQELGDLHMRVLVRSALDGYPIAELQERRPGMEWVLDQARPNFPTERAAQLAAAHATALQYGWRLLGPVLRAGFGLADMDDEALRTEVLAEIGRTLSLPRD</sequence>
<dbReference type="OrthoDB" id="3210235at2"/>
<dbReference type="PROSITE" id="PS50977">
    <property type="entry name" value="HTH_TETR_2"/>
    <property type="match status" value="1"/>
</dbReference>